<dbReference type="InterPro" id="IPR050416">
    <property type="entry name" value="FAD-linked_Oxidoreductase"/>
</dbReference>
<comment type="cofactor">
    <cofactor evidence="1">
        <name>FAD</name>
        <dbReference type="ChEBI" id="CHEBI:57692"/>
    </cofactor>
</comment>
<organism evidence="8 9">
    <name type="scientific">Georgenia ruanii</name>
    <dbReference type="NCBI Taxonomy" id="348442"/>
    <lineage>
        <taxon>Bacteria</taxon>
        <taxon>Bacillati</taxon>
        <taxon>Actinomycetota</taxon>
        <taxon>Actinomycetes</taxon>
        <taxon>Micrococcales</taxon>
        <taxon>Bogoriellaceae</taxon>
        <taxon>Georgenia</taxon>
    </lineage>
</organism>
<dbReference type="PANTHER" id="PTHR42973:SF39">
    <property type="entry name" value="FAD-BINDING PCMH-TYPE DOMAIN-CONTAINING PROTEIN"/>
    <property type="match status" value="1"/>
</dbReference>
<dbReference type="InterPro" id="IPR016166">
    <property type="entry name" value="FAD-bd_PCMH"/>
</dbReference>
<keyword evidence="3" id="KW-0285">Flavoprotein</keyword>
<dbReference type="InterPro" id="IPR006094">
    <property type="entry name" value="Oxid_FAD_bind_N"/>
</dbReference>
<evidence type="ECO:0000259" key="7">
    <source>
        <dbReference type="PROSITE" id="PS51387"/>
    </source>
</evidence>
<dbReference type="InterPro" id="IPR016169">
    <property type="entry name" value="FAD-bd_PCMH_sub2"/>
</dbReference>
<dbReference type="RefSeq" id="WP_152231884.1">
    <property type="nucleotide sequence ID" value="NZ_BAAAOT010000017.1"/>
</dbReference>
<dbReference type="EMBL" id="WHPD01002364">
    <property type="protein sequence ID" value="MPV89186.1"/>
    <property type="molecule type" value="Genomic_DNA"/>
</dbReference>
<evidence type="ECO:0000256" key="5">
    <source>
        <dbReference type="ARBA" id="ARBA00023002"/>
    </source>
</evidence>
<evidence type="ECO:0000313" key="8">
    <source>
        <dbReference type="EMBL" id="MPV89186.1"/>
    </source>
</evidence>
<dbReference type="PROSITE" id="PS51387">
    <property type="entry name" value="FAD_PCMH"/>
    <property type="match status" value="1"/>
</dbReference>
<proteinExistence type="inferred from homology"/>
<name>A0A7J9UX31_9MICO</name>
<feature type="domain" description="FAD-binding PCMH-type" evidence="7">
    <location>
        <begin position="42"/>
        <end position="214"/>
    </location>
</feature>
<dbReference type="InterPro" id="IPR006093">
    <property type="entry name" value="Oxy_OxRdtase_FAD_BS"/>
</dbReference>
<evidence type="ECO:0000256" key="6">
    <source>
        <dbReference type="SAM" id="MobiDB-lite"/>
    </source>
</evidence>
<evidence type="ECO:0000256" key="2">
    <source>
        <dbReference type="ARBA" id="ARBA00005466"/>
    </source>
</evidence>
<evidence type="ECO:0000256" key="1">
    <source>
        <dbReference type="ARBA" id="ARBA00001974"/>
    </source>
</evidence>
<dbReference type="Gene3D" id="3.30.465.10">
    <property type="match status" value="1"/>
</dbReference>
<dbReference type="PANTHER" id="PTHR42973">
    <property type="entry name" value="BINDING OXIDOREDUCTASE, PUTATIVE (AFU_ORTHOLOGUE AFUA_1G17690)-RELATED"/>
    <property type="match status" value="1"/>
</dbReference>
<feature type="region of interest" description="Disordered" evidence="6">
    <location>
        <begin position="1"/>
        <end position="25"/>
    </location>
</feature>
<comment type="caution">
    <text evidence="8">The sequence shown here is derived from an EMBL/GenBank/DDBJ whole genome shotgun (WGS) entry which is preliminary data.</text>
</comment>
<accession>A0A7J9UX31</accession>
<keyword evidence="4" id="KW-0274">FAD</keyword>
<comment type="similarity">
    <text evidence="2">Belongs to the oxygen-dependent FAD-linked oxidoreductase family.</text>
</comment>
<gene>
    <name evidence="8" type="ORF">GB882_10955</name>
</gene>
<protein>
    <submittedName>
        <fullName evidence="8">FAD-binding protein</fullName>
    </submittedName>
</protein>
<keyword evidence="9" id="KW-1185">Reference proteome</keyword>
<dbReference type="Proteomes" id="UP000429644">
    <property type="component" value="Unassembled WGS sequence"/>
</dbReference>
<dbReference type="Gene3D" id="3.30.43.10">
    <property type="entry name" value="Uridine Diphospho-n-acetylenolpyruvylglucosamine Reductase, domain 2"/>
    <property type="match status" value="1"/>
</dbReference>
<keyword evidence="5" id="KW-0560">Oxidoreductase</keyword>
<dbReference type="GO" id="GO:0071949">
    <property type="term" value="F:FAD binding"/>
    <property type="evidence" value="ECO:0007669"/>
    <property type="project" value="InterPro"/>
</dbReference>
<dbReference type="InterPro" id="IPR016167">
    <property type="entry name" value="FAD-bd_PCMH_sub1"/>
</dbReference>
<dbReference type="PROSITE" id="PS00862">
    <property type="entry name" value="OX2_COVAL_FAD"/>
    <property type="match status" value="1"/>
</dbReference>
<reference evidence="8 9" key="1">
    <citation type="submission" date="2019-10" db="EMBL/GenBank/DDBJ databases">
        <title>Georgenia wutianyii sp. nov. and Georgenia yuyongxinii sp. nov. isolated from plateau pika (Ochotona curzoniae) in the Qinghai-Tibet plateau of China.</title>
        <authorList>
            <person name="Tian Z."/>
        </authorList>
    </citation>
    <scope>NUCLEOTIDE SEQUENCE [LARGE SCALE GENOMIC DNA]</scope>
    <source>
        <strain evidence="8 9">JCM 15130</strain>
    </source>
</reference>
<evidence type="ECO:0000256" key="3">
    <source>
        <dbReference type="ARBA" id="ARBA00022630"/>
    </source>
</evidence>
<dbReference type="InterPro" id="IPR036318">
    <property type="entry name" value="FAD-bd_PCMH-like_sf"/>
</dbReference>
<dbReference type="OrthoDB" id="9775082at2"/>
<dbReference type="AlphaFoldDB" id="A0A7J9UX31"/>
<dbReference type="GO" id="GO:0016491">
    <property type="term" value="F:oxidoreductase activity"/>
    <property type="evidence" value="ECO:0007669"/>
    <property type="project" value="UniProtKB-KW"/>
</dbReference>
<sequence>MSLSPDARSTAVGSLREPGTGPIFLPDEPGYDAARAAWMAATDQRPAAVATPTTPAEVAAVVKAAAAAGLRVAPQSTGHSASPLPGRGLDDVVLVRTGALDEVTIDAANRRARVGSGVVWEPAVTAAAEHGLAALHGSSPNVGIAGYSLGGGASWYARQLGLATNSLTGVELITADGELVRASHTENPDLFWALRGGGGSFGVVTALEFRLYDFSTAYAGLLLWDVADAERVLRTWARWAPAAPEAITTAFRILNLPPLPDIPEVVRGRHIAVIDGAILADDDRAAEILAELRAQRPEVDTFARVPTPAITRIHMDPEPPTPAVTNGALLAAFPDAAVDAFVAELGVGTRSTLFFGELRQLGGALVRPAEGGGALDRLDGDFSVLGVAIVPTPQARAAGEADARALVTALAPWANGRHYLNFTERADVDPRTFFPEEVWSRLTAIRATVDPGGLFVANHPIGREAAPVG</sequence>
<evidence type="ECO:0000256" key="4">
    <source>
        <dbReference type="ARBA" id="ARBA00022827"/>
    </source>
</evidence>
<dbReference type="Pfam" id="PF01565">
    <property type="entry name" value="FAD_binding_4"/>
    <property type="match status" value="1"/>
</dbReference>
<dbReference type="SUPFAM" id="SSF56176">
    <property type="entry name" value="FAD-binding/transporter-associated domain-like"/>
    <property type="match status" value="1"/>
</dbReference>
<evidence type="ECO:0000313" key="9">
    <source>
        <dbReference type="Proteomes" id="UP000429644"/>
    </source>
</evidence>
<dbReference type="Gene3D" id="3.40.462.20">
    <property type="match status" value="1"/>
</dbReference>